<evidence type="ECO:0000313" key="1">
    <source>
        <dbReference type="EMBL" id="EGD60669.1"/>
    </source>
</evidence>
<comment type="caution">
    <text evidence="1">The sequence shown here is derived from an EMBL/GenBank/DDBJ whole genome shotgun (WGS) entry which is preliminary data.</text>
</comment>
<sequence>METALMRTCNEMNSLQVVSLRRRAALYQPAMRETHRRLV</sequence>
<protein>
    <submittedName>
        <fullName evidence="1">Uncharacterized protein</fullName>
    </submittedName>
</protein>
<reference evidence="1 2" key="1">
    <citation type="journal article" date="2012" name="J. Bacteriol.">
        <title>Draft Genome Sequence of Novosphingobium nitrogenifigens Y88T.</title>
        <authorList>
            <person name="Strabala T.J."/>
            <person name="Macdonald L."/>
            <person name="Liu V."/>
            <person name="Smit A.M."/>
        </authorList>
    </citation>
    <scope>NUCLEOTIDE SEQUENCE [LARGE SCALE GENOMIC DNA]</scope>
    <source>
        <strain evidence="1 2">DSM 19370</strain>
    </source>
</reference>
<dbReference type="STRING" id="983920.Y88_1750"/>
<dbReference type="HOGENOM" id="CLU_3313642_0_0_5"/>
<proteinExistence type="predicted"/>
<dbReference type="Proteomes" id="UP000004728">
    <property type="component" value="Unassembled WGS sequence"/>
</dbReference>
<dbReference type="EMBL" id="AEWJ01000013">
    <property type="protein sequence ID" value="EGD60669.1"/>
    <property type="molecule type" value="Genomic_DNA"/>
</dbReference>
<organism evidence="1 2">
    <name type="scientific">Novosphingobium nitrogenifigens DSM 19370</name>
    <dbReference type="NCBI Taxonomy" id="983920"/>
    <lineage>
        <taxon>Bacteria</taxon>
        <taxon>Pseudomonadati</taxon>
        <taxon>Pseudomonadota</taxon>
        <taxon>Alphaproteobacteria</taxon>
        <taxon>Sphingomonadales</taxon>
        <taxon>Sphingomonadaceae</taxon>
        <taxon>Novosphingobium</taxon>
    </lineage>
</organism>
<name>F1Z407_9SPHN</name>
<dbReference type="InParanoid" id="F1Z407"/>
<dbReference type="AlphaFoldDB" id="F1Z407"/>
<evidence type="ECO:0000313" key="2">
    <source>
        <dbReference type="Proteomes" id="UP000004728"/>
    </source>
</evidence>
<accession>F1Z407</accession>
<keyword evidence="2" id="KW-1185">Reference proteome</keyword>
<gene>
    <name evidence="1" type="ORF">Y88_1750</name>
</gene>